<dbReference type="EMBL" id="JANUGW010000021">
    <property type="protein sequence ID" value="MCS0584444.1"/>
    <property type="molecule type" value="Genomic_DNA"/>
</dbReference>
<gene>
    <name evidence="2" type="ORF">NX784_22895</name>
</gene>
<accession>A0ABT1ZX32</accession>
<dbReference type="Proteomes" id="UP001204151">
    <property type="component" value="Unassembled WGS sequence"/>
</dbReference>
<organism evidence="2 3">
    <name type="scientific">Massilia pinisoli</name>
    <dbReference type="NCBI Taxonomy" id="1772194"/>
    <lineage>
        <taxon>Bacteria</taxon>
        <taxon>Pseudomonadati</taxon>
        <taxon>Pseudomonadota</taxon>
        <taxon>Betaproteobacteria</taxon>
        <taxon>Burkholderiales</taxon>
        <taxon>Oxalobacteraceae</taxon>
        <taxon>Telluria group</taxon>
        <taxon>Massilia</taxon>
    </lineage>
</organism>
<evidence type="ECO:0000256" key="1">
    <source>
        <dbReference type="SAM" id="MobiDB-lite"/>
    </source>
</evidence>
<evidence type="ECO:0000313" key="2">
    <source>
        <dbReference type="EMBL" id="MCS0584444.1"/>
    </source>
</evidence>
<keyword evidence="3" id="KW-1185">Reference proteome</keyword>
<protein>
    <submittedName>
        <fullName evidence="2">Uncharacterized protein</fullName>
    </submittedName>
</protein>
<sequence length="208" mass="22261">MATENQDNDKIKAAPSLTQRGAARRRLAKVGVGAGVLATLQSKSAMASMVCRSPSGSLSNGLSTSHFGRTAPTCEGVSPGYWKQDQHAWPGAVSRTAMFSSVFYAASAPGACPTRAASYPNGKCYNPGSYACASLEDMLNHQDFDNNNVGMHLVTAYLNVMSKKVGFLEVTDLQTMWSELQSTGRYSPTAGVYWDNSQVANYLSSIHD</sequence>
<reference evidence="2 3" key="1">
    <citation type="submission" date="2022-08" db="EMBL/GenBank/DDBJ databases">
        <title>Reclassification of Massilia species as members of the genera Telluria, Duganella, Pseudoduganella, Mokoshia gen. nov. and Zemynaea gen. nov. using orthogonal and non-orthogonal genome-based approaches.</title>
        <authorList>
            <person name="Bowman J.P."/>
        </authorList>
    </citation>
    <scope>NUCLEOTIDE SEQUENCE [LARGE SCALE GENOMIC DNA]</scope>
    <source>
        <strain evidence="2 3">JCM 31316</strain>
    </source>
</reference>
<feature type="region of interest" description="Disordered" evidence="1">
    <location>
        <begin position="1"/>
        <end position="20"/>
    </location>
</feature>
<evidence type="ECO:0000313" key="3">
    <source>
        <dbReference type="Proteomes" id="UP001204151"/>
    </source>
</evidence>
<dbReference type="RefSeq" id="WP_258818997.1">
    <property type="nucleotide sequence ID" value="NZ_JANUGW010000021.1"/>
</dbReference>
<comment type="caution">
    <text evidence="2">The sequence shown here is derived from an EMBL/GenBank/DDBJ whole genome shotgun (WGS) entry which is preliminary data.</text>
</comment>
<proteinExistence type="predicted"/>
<name>A0ABT1ZX32_9BURK</name>